<evidence type="ECO:0000256" key="3">
    <source>
        <dbReference type="ARBA" id="ARBA00022989"/>
    </source>
</evidence>
<proteinExistence type="predicted"/>
<feature type="transmembrane region" description="Helical" evidence="5">
    <location>
        <begin position="23"/>
        <end position="41"/>
    </location>
</feature>
<dbReference type="Pfam" id="PF04116">
    <property type="entry name" value="FA_hydroxylase"/>
    <property type="match status" value="1"/>
</dbReference>
<evidence type="ECO:0000313" key="10">
    <source>
        <dbReference type="RefSeq" id="XP_030066985.1"/>
    </source>
</evidence>
<dbReference type="InterPro" id="IPR006694">
    <property type="entry name" value="Fatty_acid_hydroxylase"/>
</dbReference>
<dbReference type="GO" id="GO:0008610">
    <property type="term" value="P:lipid biosynthetic process"/>
    <property type="evidence" value="ECO:0007669"/>
    <property type="project" value="InterPro"/>
</dbReference>
<evidence type="ECO:0000313" key="13">
    <source>
        <dbReference type="RefSeq" id="XP_030066988.1"/>
    </source>
</evidence>
<dbReference type="RefSeq" id="XP_030066987.1">
    <property type="nucleotide sequence ID" value="XM_030211127.1"/>
</dbReference>
<evidence type="ECO:0000313" key="9">
    <source>
        <dbReference type="RefSeq" id="XP_030066983.1"/>
    </source>
</evidence>
<keyword evidence="7" id="KW-1185">Reference proteome</keyword>
<evidence type="ECO:0000313" key="8">
    <source>
        <dbReference type="RefSeq" id="XP_030066982.1"/>
    </source>
</evidence>
<dbReference type="PANTHER" id="PTHR11863">
    <property type="entry name" value="STEROL DESATURASE"/>
    <property type="match status" value="1"/>
</dbReference>
<dbReference type="RefSeq" id="XP_030066985.1">
    <property type="nucleotide sequence ID" value="XM_030211125.1"/>
</dbReference>
<gene>
    <name evidence="8 9 10 11 12 13" type="primary">LOC115475421</name>
</gene>
<dbReference type="RefSeq" id="XP_030066982.1">
    <property type="nucleotide sequence ID" value="XM_030211122.1"/>
</dbReference>
<dbReference type="KEGG" id="muo:115475421"/>
<dbReference type="RefSeq" id="XP_030066986.1">
    <property type="nucleotide sequence ID" value="XM_030211126.1"/>
</dbReference>
<evidence type="ECO:0000256" key="2">
    <source>
        <dbReference type="ARBA" id="ARBA00022692"/>
    </source>
</evidence>
<dbReference type="OrthoDB" id="408954at2759"/>
<feature type="transmembrane region" description="Helical" evidence="5">
    <location>
        <begin position="168"/>
        <end position="189"/>
    </location>
</feature>
<dbReference type="GO" id="GO:0005506">
    <property type="term" value="F:iron ion binding"/>
    <property type="evidence" value="ECO:0007669"/>
    <property type="project" value="InterPro"/>
</dbReference>
<protein>
    <submittedName>
        <fullName evidence="8 9">Fatty acid hydroxylase domain-containing protein 2-like isoform X1</fullName>
    </submittedName>
</protein>
<dbReference type="Proteomes" id="UP000515156">
    <property type="component" value="Chromosome 8"/>
</dbReference>
<dbReference type="GO" id="GO:0016491">
    <property type="term" value="F:oxidoreductase activity"/>
    <property type="evidence" value="ECO:0007669"/>
    <property type="project" value="InterPro"/>
</dbReference>
<keyword evidence="4 5" id="KW-0472">Membrane</keyword>
<feature type="transmembrane region" description="Helical" evidence="5">
    <location>
        <begin position="238"/>
        <end position="260"/>
    </location>
</feature>
<dbReference type="InterPro" id="IPR050307">
    <property type="entry name" value="Sterol_Desaturase_Related"/>
</dbReference>
<reference evidence="8 9" key="1">
    <citation type="submission" date="2025-04" db="UniProtKB">
        <authorList>
            <consortium name="RefSeq"/>
        </authorList>
    </citation>
    <scope>IDENTIFICATION</scope>
</reference>
<feature type="domain" description="Fatty acid hydroxylase" evidence="6">
    <location>
        <begin position="176"/>
        <end position="299"/>
    </location>
</feature>
<evidence type="ECO:0000256" key="4">
    <source>
        <dbReference type="ARBA" id="ARBA00023136"/>
    </source>
</evidence>
<keyword evidence="3 5" id="KW-1133">Transmembrane helix</keyword>
<evidence type="ECO:0000256" key="1">
    <source>
        <dbReference type="ARBA" id="ARBA00004370"/>
    </source>
</evidence>
<feature type="transmembrane region" description="Helical" evidence="5">
    <location>
        <begin position="209"/>
        <end position="226"/>
    </location>
</feature>
<dbReference type="RefSeq" id="XP_030066988.1">
    <property type="nucleotide sequence ID" value="XM_030211128.1"/>
</dbReference>
<accession>A0A6P7YHS7</accession>
<evidence type="ECO:0000313" key="7">
    <source>
        <dbReference type="Proteomes" id="UP000515156"/>
    </source>
</evidence>
<dbReference type="GeneID" id="115475421"/>
<evidence type="ECO:0000256" key="5">
    <source>
        <dbReference type="SAM" id="Phobius"/>
    </source>
</evidence>
<evidence type="ECO:0000313" key="11">
    <source>
        <dbReference type="RefSeq" id="XP_030066986.1"/>
    </source>
</evidence>
<comment type="subcellular location">
    <subcellularLocation>
        <location evidence="1">Membrane</location>
    </subcellularLocation>
</comment>
<dbReference type="AlphaFoldDB" id="A0A6P7YHS7"/>
<evidence type="ECO:0000259" key="6">
    <source>
        <dbReference type="Pfam" id="PF04116"/>
    </source>
</evidence>
<keyword evidence="2 5" id="KW-0812">Transmembrane</keyword>
<feature type="transmembrane region" description="Helical" evidence="5">
    <location>
        <begin position="78"/>
        <end position="101"/>
    </location>
</feature>
<dbReference type="RefSeq" id="XP_030066983.1">
    <property type="nucleotide sequence ID" value="XM_030211123.1"/>
</dbReference>
<name>A0A6P7YHS7_9AMPH</name>
<feature type="transmembrane region" description="Helical" evidence="5">
    <location>
        <begin position="132"/>
        <end position="153"/>
    </location>
</feature>
<organism evidence="7 8">
    <name type="scientific">Microcaecilia unicolor</name>
    <dbReference type="NCBI Taxonomy" id="1415580"/>
    <lineage>
        <taxon>Eukaryota</taxon>
        <taxon>Metazoa</taxon>
        <taxon>Chordata</taxon>
        <taxon>Craniata</taxon>
        <taxon>Vertebrata</taxon>
        <taxon>Euteleostomi</taxon>
        <taxon>Amphibia</taxon>
        <taxon>Gymnophiona</taxon>
        <taxon>Siphonopidae</taxon>
        <taxon>Microcaecilia</taxon>
    </lineage>
</organism>
<sequence>MTSDARTVPPAGRHQQKSQLWDLLMKMAFVLGSGLFIFAAFRNSLIWHLQRFWGASGDFWQAQWGKLHHYFGGNEWELFFLGAGLIPMLTFWFFSGILMVIDVTEKPSFITRYRIQLGENSPVDSVKLLQTVLIALLNLLFISYPMIVVMYYIMQWRGNPCSPELPTFHWVLLELFIFTLTVEIVFYYLHRLFHHPKLYRHIHKKHHEWTAPIGVVVLYVHPLEHMTSSLLPVMVGPIIMGSHVATIMLWFCLAFLLSIITHCGYHLPFLPSPEAHDFHHVQFNQCYGVLGLLDHLHSTDTVFKQTKAYERHQLLLNLTPLSERIPDSPKK</sequence>
<dbReference type="GO" id="GO:0016020">
    <property type="term" value="C:membrane"/>
    <property type="evidence" value="ECO:0007669"/>
    <property type="project" value="UniProtKB-SubCell"/>
</dbReference>
<evidence type="ECO:0000313" key="12">
    <source>
        <dbReference type="RefSeq" id="XP_030066987.1"/>
    </source>
</evidence>